<keyword evidence="2" id="KW-0472">Membrane</keyword>
<name>A0A6M8BAI3_9ACTO</name>
<dbReference type="RefSeq" id="WP_159522037.1">
    <property type="nucleotide sequence ID" value="NZ_CP053642.1"/>
</dbReference>
<protein>
    <recommendedName>
        <fullName evidence="5">Esterase</fullName>
    </recommendedName>
</protein>
<feature type="transmembrane region" description="Helical" evidence="2">
    <location>
        <begin position="588"/>
        <end position="609"/>
    </location>
</feature>
<dbReference type="InterPro" id="IPR050583">
    <property type="entry name" value="Mycobacterial_A85_antigen"/>
</dbReference>
<dbReference type="Gene3D" id="3.40.50.1820">
    <property type="entry name" value="alpha/beta hydrolase"/>
    <property type="match status" value="1"/>
</dbReference>
<organism evidence="3 4">
    <name type="scientific">Actinomyces marmotae</name>
    <dbReference type="NCBI Taxonomy" id="2737173"/>
    <lineage>
        <taxon>Bacteria</taxon>
        <taxon>Bacillati</taxon>
        <taxon>Actinomycetota</taxon>
        <taxon>Actinomycetes</taxon>
        <taxon>Actinomycetales</taxon>
        <taxon>Actinomycetaceae</taxon>
        <taxon>Actinomyces</taxon>
    </lineage>
</organism>
<feature type="compositionally biased region" description="Low complexity" evidence="1">
    <location>
        <begin position="440"/>
        <end position="454"/>
    </location>
</feature>
<dbReference type="SUPFAM" id="SSF53474">
    <property type="entry name" value="alpha/beta-Hydrolases"/>
    <property type="match status" value="1"/>
</dbReference>
<dbReference type="InterPro" id="IPR029058">
    <property type="entry name" value="AB_hydrolase_fold"/>
</dbReference>
<reference evidence="3 4" key="1">
    <citation type="submission" date="2020-05" db="EMBL/GenBank/DDBJ databases">
        <title>Actinomyces sp. zg-325.</title>
        <authorList>
            <person name="Yang C."/>
        </authorList>
    </citation>
    <scope>NUCLEOTIDE SEQUENCE [LARGE SCALE GENOMIC DNA]</scope>
    <source>
        <strain evidence="4">zg-325</strain>
    </source>
</reference>
<proteinExistence type="predicted"/>
<sequence>MPDLPLVVSAPLAASLNGPAATRLERVGISEISVVAPSFVQGIGIVAVIVMLATAVLLWARIRPGRRRFPRASLLGALLAVVLTQVLVVGAVSARANAHLGFVRTIGDVLAQVRGSGSFAGGPAVLSLPEEPTSIPTSQPSPMPADAAAFTPIKGGSDYTGFSKATVTGRRSGVTQEVWAWTPRGYSPNDGRTYPVLMMLHGDPGSPDGVTTALKAASAMQAAIDSGKMPPAILVMPNLSADSRQTAMPDCADVVGHAQVGTWVQDDIPAVVRASFPNVSPDRSGWAIGGVSSGAFCATWTAIMRSDAFGYVVAMSGFDVPFTGAMSTNRELKSANTLSTLLRTRAHQRLRMWQMAAKDDTGTADLRRDLPSAVPSTDTLEMVTPQTGGHSATLWRQTFPTALSWWGEQLKSPVAADAPLSEPTAEEPSSARQTHGLSGGESATGAGDGADTGAWGSFREVFTGIRGIGVIILMCIVALALSVAAIAPWRGGGFPGPLRRLRGLGGLLPGRARSAEADEPASVDEPAETESADKPAEAPAERPEPRGARESRDSLEAPEDAEGSAPVASPDPGRLKKARALLRGARPVGARLVVLALACVAGTLAIALVSNRIGGFFPTWSIAIQDLALALA</sequence>
<evidence type="ECO:0000313" key="3">
    <source>
        <dbReference type="EMBL" id="QKD80273.1"/>
    </source>
</evidence>
<feature type="region of interest" description="Disordered" evidence="1">
    <location>
        <begin position="416"/>
        <end position="454"/>
    </location>
</feature>
<keyword evidence="2" id="KW-0812">Transmembrane</keyword>
<dbReference type="PANTHER" id="PTHR48098:SF1">
    <property type="entry name" value="DIACYLGLYCEROL ACYLTRANSFERASE_MYCOLYLTRANSFERASE AG85A"/>
    <property type="match status" value="1"/>
</dbReference>
<evidence type="ECO:0000313" key="4">
    <source>
        <dbReference type="Proteomes" id="UP000504752"/>
    </source>
</evidence>
<keyword evidence="4" id="KW-1185">Reference proteome</keyword>
<evidence type="ECO:0008006" key="5">
    <source>
        <dbReference type="Google" id="ProtNLM"/>
    </source>
</evidence>
<gene>
    <name evidence="3" type="ORF">HPC72_08665</name>
</gene>
<dbReference type="Pfam" id="PF00756">
    <property type="entry name" value="Esterase"/>
    <property type="match status" value="1"/>
</dbReference>
<feature type="region of interest" description="Disordered" evidence="1">
    <location>
        <begin position="511"/>
        <end position="572"/>
    </location>
</feature>
<feature type="transmembrane region" description="Helical" evidence="2">
    <location>
        <begin position="72"/>
        <end position="94"/>
    </location>
</feature>
<feature type="transmembrane region" description="Helical" evidence="2">
    <location>
        <begin position="39"/>
        <end position="60"/>
    </location>
</feature>
<evidence type="ECO:0000256" key="1">
    <source>
        <dbReference type="SAM" id="MobiDB-lite"/>
    </source>
</evidence>
<feature type="transmembrane region" description="Helical" evidence="2">
    <location>
        <begin position="467"/>
        <end position="489"/>
    </location>
</feature>
<dbReference type="GO" id="GO:0016747">
    <property type="term" value="F:acyltransferase activity, transferring groups other than amino-acyl groups"/>
    <property type="evidence" value="ECO:0007669"/>
    <property type="project" value="TreeGrafter"/>
</dbReference>
<dbReference type="InterPro" id="IPR000801">
    <property type="entry name" value="Esterase-like"/>
</dbReference>
<evidence type="ECO:0000256" key="2">
    <source>
        <dbReference type="SAM" id="Phobius"/>
    </source>
</evidence>
<accession>A0A6M8BAI3</accession>
<feature type="compositionally biased region" description="Basic and acidic residues" evidence="1">
    <location>
        <begin position="531"/>
        <end position="555"/>
    </location>
</feature>
<feature type="compositionally biased region" description="Acidic residues" evidence="1">
    <location>
        <begin position="517"/>
        <end position="530"/>
    </location>
</feature>
<dbReference type="Proteomes" id="UP000504752">
    <property type="component" value="Chromosome"/>
</dbReference>
<dbReference type="EMBL" id="CP053642">
    <property type="protein sequence ID" value="QKD80273.1"/>
    <property type="molecule type" value="Genomic_DNA"/>
</dbReference>
<dbReference type="AlphaFoldDB" id="A0A6M8BAI3"/>
<dbReference type="KEGG" id="amam:HPC72_08665"/>
<keyword evidence="2" id="KW-1133">Transmembrane helix</keyword>
<dbReference type="PANTHER" id="PTHR48098">
    <property type="entry name" value="ENTEROCHELIN ESTERASE-RELATED"/>
    <property type="match status" value="1"/>
</dbReference>